<keyword evidence="4" id="KW-1185">Reference proteome</keyword>
<evidence type="ECO:0000313" key="4">
    <source>
        <dbReference type="Proteomes" id="UP000186469"/>
    </source>
</evidence>
<dbReference type="AlphaFoldDB" id="A0A1M7TNZ2"/>
<evidence type="ECO:0000256" key="1">
    <source>
        <dbReference type="SAM" id="MobiDB-lite"/>
    </source>
</evidence>
<evidence type="ECO:0008006" key="5">
    <source>
        <dbReference type="Google" id="ProtNLM"/>
    </source>
</evidence>
<name>A0A1M7TNZ2_9BACT</name>
<protein>
    <recommendedName>
        <fullName evidence="5">DUF2931 family protein</fullName>
    </recommendedName>
</protein>
<evidence type="ECO:0000256" key="2">
    <source>
        <dbReference type="SAM" id="Phobius"/>
    </source>
</evidence>
<reference evidence="3 4" key="1">
    <citation type="submission" date="2016-12" db="EMBL/GenBank/DDBJ databases">
        <authorList>
            <person name="Song W.-J."/>
            <person name="Kurnit D.M."/>
        </authorList>
    </citation>
    <scope>NUCLEOTIDE SEQUENCE [LARGE SCALE GENOMIC DNA]</scope>
    <source>
        <strain evidence="3 4">DSM 11393</strain>
    </source>
</reference>
<accession>A0A1M7TNZ2</accession>
<dbReference type="OrthoDB" id="6819935at2"/>
<dbReference type="Proteomes" id="UP000186469">
    <property type="component" value="Unassembled WGS sequence"/>
</dbReference>
<keyword evidence="2" id="KW-0472">Membrane</keyword>
<dbReference type="Pfam" id="PF11153">
    <property type="entry name" value="DUF2931"/>
    <property type="match status" value="1"/>
</dbReference>
<dbReference type="InterPro" id="IPR021326">
    <property type="entry name" value="DUF2931"/>
</dbReference>
<keyword evidence="2" id="KW-1133">Transmembrane helix</keyword>
<feature type="transmembrane region" description="Helical" evidence="2">
    <location>
        <begin position="12"/>
        <end position="32"/>
    </location>
</feature>
<organism evidence="3 4">
    <name type="scientific">Desulfovibrio litoralis DSM 11393</name>
    <dbReference type="NCBI Taxonomy" id="1121455"/>
    <lineage>
        <taxon>Bacteria</taxon>
        <taxon>Pseudomonadati</taxon>
        <taxon>Thermodesulfobacteriota</taxon>
        <taxon>Desulfovibrionia</taxon>
        <taxon>Desulfovibrionales</taxon>
        <taxon>Desulfovibrionaceae</taxon>
        <taxon>Desulfovibrio</taxon>
    </lineage>
</organism>
<gene>
    <name evidence="3" type="ORF">SAMN02745728_02313</name>
</gene>
<keyword evidence="2" id="KW-0812">Transmembrane</keyword>
<proteinExistence type="predicted"/>
<dbReference type="RefSeq" id="WP_072697980.1">
    <property type="nucleotide sequence ID" value="NZ_FRDI01000017.1"/>
</dbReference>
<dbReference type="STRING" id="1121455.SAMN02745728_02313"/>
<evidence type="ECO:0000313" key="3">
    <source>
        <dbReference type="EMBL" id="SHN72410.1"/>
    </source>
</evidence>
<feature type="region of interest" description="Disordered" evidence="1">
    <location>
        <begin position="185"/>
        <end position="224"/>
    </location>
</feature>
<dbReference type="EMBL" id="FRDI01000017">
    <property type="protein sequence ID" value="SHN72410.1"/>
    <property type="molecule type" value="Genomic_DNA"/>
</dbReference>
<sequence>MTTTAPKKNSTFKIFTLSVLVFICAYIAYNYVDNYLRPTPPMIKSIGLASQHYIWGEHFRFDEKWGFGFGATITGFGPPPHPGKDAGLGLQPIPTTLYARWFDFPKQRFYEGSFDMPDLPAKAAQVYKEISDRNPKLTYRNTLIIAVGAEGEVQLWLKATANEKLSFDDPDWHSKEFPEPQLLFSGRADYGEGDPTMYKENTAEARKAGEIPQETVPSEPIIKK</sequence>